<evidence type="ECO:0000313" key="2">
    <source>
        <dbReference type="Proteomes" id="UP000092445"/>
    </source>
</evidence>
<dbReference type="Proteomes" id="UP000092445">
    <property type="component" value="Unassembled WGS sequence"/>
</dbReference>
<reference evidence="1" key="2">
    <citation type="submission" date="2020-05" db="UniProtKB">
        <authorList>
            <consortium name="EnsemblMetazoa"/>
        </authorList>
    </citation>
    <scope>IDENTIFICATION</scope>
    <source>
        <strain evidence="1">IAEA</strain>
    </source>
</reference>
<dbReference type="VEuPathDB" id="VectorBase:GPAI037729"/>
<sequence length="184" mass="21160">MATIIEYYMPSVYTTTECEACGTGKKITFRCWFSENHHKVSLLVTIMPSAGNRDNCCVQISDDYMKNLHLLNDTSRDTRGPSNAATHQKTKVKATFLIRFIPFYLDCSFTSRDEMLRKTLEVYGIFLHILSKDKYLELKFKICAAKANVHGTVKFISYSKIGLVSYHETVKDSLYLSRFLHEAE</sequence>
<accession>A0A1B0A8J0</accession>
<protein>
    <submittedName>
        <fullName evidence="1">Uncharacterized protein</fullName>
    </submittedName>
</protein>
<organism evidence="1 2">
    <name type="scientific">Glossina pallidipes</name>
    <name type="common">Tsetse fly</name>
    <dbReference type="NCBI Taxonomy" id="7398"/>
    <lineage>
        <taxon>Eukaryota</taxon>
        <taxon>Metazoa</taxon>
        <taxon>Ecdysozoa</taxon>
        <taxon>Arthropoda</taxon>
        <taxon>Hexapoda</taxon>
        <taxon>Insecta</taxon>
        <taxon>Pterygota</taxon>
        <taxon>Neoptera</taxon>
        <taxon>Endopterygota</taxon>
        <taxon>Diptera</taxon>
        <taxon>Brachycera</taxon>
        <taxon>Muscomorpha</taxon>
        <taxon>Hippoboscoidea</taxon>
        <taxon>Glossinidae</taxon>
        <taxon>Glossina</taxon>
    </lineage>
</organism>
<dbReference type="AlphaFoldDB" id="A0A1B0A8J0"/>
<reference evidence="2" key="1">
    <citation type="submission" date="2014-03" db="EMBL/GenBank/DDBJ databases">
        <authorList>
            <person name="Aksoy S."/>
            <person name="Warren W."/>
            <person name="Wilson R.K."/>
        </authorList>
    </citation>
    <scope>NUCLEOTIDE SEQUENCE [LARGE SCALE GENOMIC DNA]</scope>
    <source>
        <strain evidence="2">IAEA</strain>
    </source>
</reference>
<name>A0A1B0A8J0_GLOPL</name>
<dbReference type="EnsemblMetazoa" id="GPAI037729-RA">
    <property type="protein sequence ID" value="GPAI037729-PA"/>
    <property type="gene ID" value="GPAI037729"/>
</dbReference>
<keyword evidence="2" id="KW-1185">Reference proteome</keyword>
<proteinExistence type="predicted"/>
<evidence type="ECO:0000313" key="1">
    <source>
        <dbReference type="EnsemblMetazoa" id="GPAI037729-PA"/>
    </source>
</evidence>